<reference evidence="2" key="1">
    <citation type="submission" date="2016-10" db="EMBL/GenBank/DDBJ databases">
        <authorList>
            <person name="Varghese N."/>
            <person name="Submissions S."/>
        </authorList>
    </citation>
    <scope>NUCLEOTIDE SEQUENCE [LARGE SCALE GENOMIC DNA]</scope>
    <source>
        <strain evidence="2">DSM 22427</strain>
    </source>
</reference>
<proteinExistence type="predicted"/>
<dbReference type="InterPro" id="IPR009078">
    <property type="entry name" value="Ferritin-like_SF"/>
</dbReference>
<dbReference type="InterPro" id="IPR012347">
    <property type="entry name" value="Ferritin-like"/>
</dbReference>
<sequence>MTIESERQLFERKLEEYYGVQNALDDLQPELASNATDQDVADFFASHHEATRAQRDRAEDVFDAINAEPSGRDPATLEGILEVHEAVVADIERSDLADFETTETGKAVERLEITQLEALLVLADRIDLDADGTDALEQNKLEAEDGLETLRDLSESY</sequence>
<protein>
    <submittedName>
        <fullName evidence="1">Ferritin-like metal-binding protein YciE</fullName>
    </submittedName>
</protein>
<organism evidence="1 2">
    <name type="scientific">Halostagnicola kamekurae</name>
    <dbReference type="NCBI Taxonomy" id="619731"/>
    <lineage>
        <taxon>Archaea</taxon>
        <taxon>Methanobacteriati</taxon>
        <taxon>Methanobacteriota</taxon>
        <taxon>Stenosarchaea group</taxon>
        <taxon>Halobacteria</taxon>
        <taxon>Halobacteriales</taxon>
        <taxon>Natrialbaceae</taxon>
        <taxon>Halostagnicola</taxon>
    </lineage>
</organism>
<dbReference type="Proteomes" id="UP000199199">
    <property type="component" value="Unassembled WGS sequence"/>
</dbReference>
<evidence type="ECO:0000313" key="1">
    <source>
        <dbReference type="EMBL" id="SFS35649.1"/>
    </source>
</evidence>
<dbReference type="SUPFAM" id="SSF47240">
    <property type="entry name" value="Ferritin-like"/>
    <property type="match status" value="1"/>
</dbReference>
<dbReference type="Pfam" id="PF05974">
    <property type="entry name" value="DUF892"/>
    <property type="match status" value="1"/>
</dbReference>
<accession>A0A1I6P637</accession>
<dbReference type="OrthoDB" id="192254at2157"/>
<evidence type="ECO:0000313" key="2">
    <source>
        <dbReference type="Proteomes" id="UP000199199"/>
    </source>
</evidence>
<keyword evidence="2" id="KW-1185">Reference proteome</keyword>
<name>A0A1I6P637_9EURY</name>
<dbReference type="Gene3D" id="1.20.1260.10">
    <property type="match status" value="1"/>
</dbReference>
<dbReference type="AlphaFoldDB" id="A0A1I6P637"/>
<dbReference type="InterPro" id="IPR010287">
    <property type="entry name" value="DUF892_YciF-like"/>
</dbReference>
<gene>
    <name evidence="1" type="ORF">SAMN04488556_0348</name>
</gene>
<dbReference type="RefSeq" id="WP_092900718.1">
    <property type="nucleotide sequence ID" value="NZ_FOZS01000001.1"/>
</dbReference>
<dbReference type="EMBL" id="FOZS01000001">
    <property type="protein sequence ID" value="SFS35649.1"/>
    <property type="molecule type" value="Genomic_DNA"/>
</dbReference>